<comment type="similarity">
    <text evidence="1">Belongs to the DnaB/DnaD family.</text>
</comment>
<feature type="domain" description="DnaB/C C-terminal" evidence="2">
    <location>
        <begin position="145"/>
        <end position="217"/>
    </location>
</feature>
<accession>A0A919YN22</accession>
<dbReference type="Pfam" id="PF21984">
    <property type="entry name" value="DnaD_N"/>
    <property type="match status" value="1"/>
</dbReference>
<feature type="domain" description="DnaD N-terminal" evidence="3">
    <location>
        <begin position="25"/>
        <end position="105"/>
    </location>
</feature>
<dbReference type="InterPro" id="IPR006343">
    <property type="entry name" value="DnaB/C_C"/>
</dbReference>
<proteinExistence type="inferred from homology"/>
<organism evidence="4 5">
    <name type="scientific">Paenibacillus montaniterrae</name>
    <dbReference type="NCBI Taxonomy" id="429341"/>
    <lineage>
        <taxon>Bacteria</taxon>
        <taxon>Bacillati</taxon>
        <taxon>Bacillota</taxon>
        <taxon>Bacilli</taxon>
        <taxon>Bacillales</taxon>
        <taxon>Paenibacillaceae</taxon>
        <taxon>Paenibacillus</taxon>
    </lineage>
</organism>
<evidence type="ECO:0000259" key="3">
    <source>
        <dbReference type="Pfam" id="PF21984"/>
    </source>
</evidence>
<evidence type="ECO:0000313" key="4">
    <source>
        <dbReference type="EMBL" id="GIP15089.1"/>
    </source>
</evidence>
<evidence type="ECO:0000259" key="2">
    <source>
        <dbReference type="Pfam" id="PF07261"/>
    </source>
</evidence>
<dbReference type="InterPro" id="IPR053162">
    <property type="entry name" value="DnaD"/>
</dbReference>
<dbReference type="InterPro" id="IPR053843">
    <property type="entry name" value="DnaD_N"/>
</dbReference>
<dbReference type="AlphaFoldDB" id="A0A919YN22"/>
<dbReference type="Gene3D" id="1.10.10.10">
    <property type="entry name" value="Winged helix-like DNA-binding domain superfamily/Winged helix DNA-binding domain"/>
    <property type="match status" value="1"/>
</dbReference>
<name>A0A919YN22_9BACL</name>
<reference evidence="4" key="1">
    <citation type="submission" date="2021-03" db="EMBL/GenBank/DDBJ databases">
        <title>Antimicrobial resistance genes in bacteria isolated from Japanese honey, and their potential for conferring macrolide and lincosamide resistance in the American foulbrood pathogen Paenibacillus larvae.</title>
        <authorList>
            <person name="Okamoto M."/>
            <person name="Kumagai M."/>
            <person name="Kanamori H."/>
            <person name="Takamatsu D."/>
        </authorList>
    </citation>
    <scope>NUCLEOTIDE SEQUENCE</scope>
    <source>
        <strain evidence="4">J40TS1</strain>
    </source>
</reference>
<protein>
    <submittedName>
        <fullName evidence="4">DNA replication protein DnaD</fullName>
    </submittedName>
</protein>
<dbReference type="Gene3D" id="1.10.10.630">
    <property type="entry name" value="DnaD domain-like"/>
    <property type="match status" value="1"/>
</dbReference>
<dbReference type="InterPro" id="IPR034829">
    <property type="entry name" value="DnaD-like_sf"/>
</dbReference>
<keyword evidence="5" id="KW-1185">Reference proteome</keyword>
<dbReference type="PANTHER" id="PTHR37293:SF6">
    <property type="entry name" value="DNA REPLICATION PROTEIN DNAD"/>
    <property type="match status" value="1"/>
</dbReference>
<dbReference type="Pfam" id="PF07261">
    <property type="entry name" value="DnaB_2"/>
    <property type="match status" value="1"/>
</dbReference>
<dbReference type="PANTHER" id="PTHR37293">
    <property type="entry name" value="PHAGE REPLICATION PROTEIN-RELATED"/>
    <property type="match status" value="1"/>
</dbReference>
<dbReference type="SUPFAM" id="SSF158499">
    <property type="entry name" value="DnaD domain-like"/>
    <property type="match status" value="1"/>
</dbReference>
<sequence length="226" mass="26368">MTDHVWKAYAHGMNVVLSEGGIYVHSLLLKSYRALGMSHAEAMLMLQIMQASMVEQHPFPTPEQLASAMGAEVEEVTGWLQRLINEGFLSIDHETVNDLIVERYNWSGWVLKASTWHAQQLRANKQADRRKLQVIQQQDDVAKLFHMFEQEFGRPLSPMEYETISAWFDQDQYSEELITLALKEAVFAGKLSFRYIDRILIDWSRHRVTNAEELKAYRNQYYNKNL</sequence>
<dbReference type="EMBL" id="BOSE01000001">
    <property type="protein sequence ID" value="GIP15089.1"/>
    <property type="molecule type" value="Genomic_DNA"/>
</dbReference>
<evidence type="ECO:0000313" key="5">
    <source>
        <dbReference type="Proteomes" id="UP000683139"/>
    </source>
</evidence>
<dbReference type="NCBIfam" id="TIGR01446">
    <property type="entry name" value="DnaD_dom"/>
    <property type="match status" value="1"/>
</dbReference>
<evidence type="ECO:0000256" key="1">
    <source>
        <dbReference type="ARBA" id="ARBA00093462"/>
    </source>
</evidence>
<gene>
    <name evidence="4" type="primary">dnaD</name>
    <name evidence="4" type="ORF">J40TS1_07310</name>
</gene>
<comment type="caution">
    <text evidence="4">The sequence shown here is derived from an EMBL/GenBank/DDBJ whole genome shotgun (WGS) entry which is preliminary data.</text>
</comment>
<dbReference type="RefSeq" id="WP_246563102.1">
    <property type="nucleotide sequence ID" value="NZ_BOSE01000001.1"/>
</dbReference>
<dbReference type="Proteomes" id="UP000683139">
    <property type="component" value="Unassembled WGS sequence"/>
</dbReference>
<dbReference type="InterPro" id="IPR036388">
    <property type="entry name" value="WH-like_DNA-bd_sf"/>
</dbReference>